<protein>
    <submittedName>
        <fullName evidence="7">MipA/OmpV family protein</fullName>
    </submittedName>
</protein>
<evidence type="ECO:0000256" key="5">
    <source>
        <dbReference type="ARBA" id="ARBA00023237"/>
    </source>
</evidence>
<evidence type="ECO:0000256" key="4">
    <source>
        <dbReference type="ARBA" id="ARBA00023136"/>
    </source>
</evidence>
<feature type="signal peptide" evidence="6">
    <location>
        <begin position="1"/>
        <end position="19"/>
    </location>
</feature>
<dbReference type="Pfam" id="PF06629">
    <property type="entry name" value="MipA"/>
    <property type="match status" value="1"/>
</dbReference>
<dbReference type="PANTHER" id="PTHR38776:SF1">
    <property type="entry name" value="MLTA-INTERACTING PROTEIN-RELATED"/>
    <property type="match status" value="1"/>
</dbReference>
<comment type="similarity">
    <text evidence="2">Belongs to the MipA/OmpV family.</text>
</comment>
<evidence type="ECO:0000256" key="2">
    <source>
        <dbReference type="ARBA" id="ARBA00005722"/>
    </source>
</evidence>
<keyword evidence="3 6" id="KW-0732">Signal</keyword>
<dbReference type="EMBL" id="SZUA01000002">
    <property type="protein sequence ID" value="TKR31017.1"/>
    <property type="molecule type" value="Genomic_DNA"/>
</dbReference>
<organism evidence="7 8">
    <name type="scientific">Luteimonas gilva</name>
    <dbReference type="NCBI Taxonomy" id="2572684"/>
    <lineage>
        <taxon>Bacteria</taxon>
        <taxon>Pseudomonadati</taxon>
        <taxon>Pseudomonadota</taxon>
        <taxon>Gammaproteobacteria</taxon>
        <taxon>Lysobacterales</taxon>
        <taxon>Lysobacteraceae</taxon>
        <taxon>Luteimonas</taxon>
    </lineage>
</organism>
<dbReference type="Proteomes" id="UP000308707">
    <property type="component" value="Unassembled WGS sequence"/>
</dbReference>
<keyword evidence="8" id="KW-1185">Reference proteome</keyword>
<keyword evidence="4" id="KW-0472">Membrane</keyword>
<feature type="chain" id="PRO_5020651989" evidence="6">
    <location>
        <begin position="20"/>
        <end position="266"/>
    </location>
</feature>
<dbReference type="GO" id="GO:0009279">
    <property type="term" value="C:cell outer membrane"/>
    <property type="evidence" value="ECO:0007669"/>
    <property type="project" value="UniProtKB-SubCell"/>
</dbReference>
<dbReference type="InterPro" id="IPR010583">
    <property type="entry name" value="MipA"/>
</dbReference>
<sequence length="266" mass="29351">MKVRPILSCVLLMPWIANAQVVEKGEERADVAPSRWSVGLAAGARTELYAGEGTYTRVVPFFGYEGERFYWRGITAGYHLVKGESFVLDGFLAGRLGAMDADDFGREELARRGIDRDLLEDRDDSVDAGLAASWRGKAGEIKFELKADITDTSGGYEADIGYLYPMRLGGFVLTPSVGVKYLSKDTADYYYGTLDKEVARGVVRYEPGSAMLRYIGITVARPFAEKWRAMANAGYEFLPSEITDSPLLKEDIDGNAGLFIGVSRQF</sequence>
<evidence type="ECO:0000313" key="8">
    <source>
        <dbReference type="Proteomes" id="UP000308707"/>
    </source>
</evidence>
<evidence type="ECO:0000256" key="1">
    <source>
        <dbReference type="ARBA" id="ARBA00004442"/>
    </source>
</evidence>
<dbReference type="OrthoDB" id="5295915at2"/>
<dbReference type="RefSeq" id="WP_137267449.1">
    <property type="nucleotide sequence ID" value="NZ_SZUA01000002.1"/>
</dbReference>
<gene>
    <name evidence="7" type="ORF">FCE95_13105</name>
</gene>
<dbReference type="PANTHER" id="PTHR38776">
    <property type="entry name" value="MLTA-INTERACTING PROTEIN-RELATED"/>
    <property type="match status" value="1"/>
</dbReference>
<evidence type="ECO:0000256" key="6">
    <source>
        <dbReference type="SAM" id="SignalP"/>
    </source>
</evidence>
<evidence type="ECO:0000256" key="3">
    <source>
        <dbReference type="ARBA" id="ARBA00022729"/>
    </source>
</evidence>
<dbReference type="AlphaFoldDB" id="A0A4U5JSJ8"/>
<reference evidence="7 8" key="1">
    <citation type="submission" date="2019-04" db="EMBL/GenBank/DDBJ databases">
        <title>Reference strain of H23.</title>
        <authorList>
            <person name="Luo X."/>
        </authorList>
    </citation>
    <scope>NUCLEOTIDE SEQUENCE [LARGE SCALE GENOMIC DNA]</scope>
    <source>
        <strain evidence="7 8">H23</strain>
    </source>
</reference>
<keyword evidence="5" id="KW-0998">Cell outer membrane</keyword>
<comment type="subcellular location">
    <subcellularLocation>
        <location evidence="1">Cell outer membrane</location>
    </subcellularLocation>
</comment>
<evidence type="ECO:0000313" key="7">
    <source>
        <dbReference type="EMBL" id="TKR31017.1"/>
    </source>
</evidence>
<accession>A0A4U5JSJ8</accession>
<comment type="caution">
    <text evidence="7">The sequence shown here is derived from an EMBL/GenBank/DDBJ whole genome shotgun (WGS) entry which is preliminary data.</text>
</comment>
<proteinExistence type="inferred from homology"/>
<name>A0A4U5JSJ8_9GAMM</name>